<comment type="caution">
    <text evidence="1">The sequence shown here is derived from an EMBL/GenBank/DDBJ whole genome shotgun (WGS) entry which is preliminary data.</text>
</comment>
<accession>A0ABQ8VLN7</accession>
<proteinExistence type="predicted"/>
<dbReference type="SUPFAM" id="SSF52047">
    <property type="entry name" value="RNI-like"/>
    <property type="match status" value="1"/>
</dbReference>
<gene>
    <name evidence="1" type="ORF">C8R41DRAFT_822754</name>
</gene>
<dbReference type="EMBL" id="JANVFT010000022">
    <property type="protein sequence ID" value="KAJ4497285.1"/>
    <property type="molecule type" value="Genomic_DNA"/>
</dbReference>
<dbReference type="Proteomes" id="UP001150217">
    <property type="component" value="Unassembled WGS sequence"/>
</dbReference>
<evidence type="ECO:0008006" key="3">
    <source>
        <dbReference type="Google" id="ProtNLM"/>
    </source>
</evidence>
<protein>
    <recommendedName>
        <fullName evidence="3">F-box domain-containing protein</fullName>
    </recommendedName>
</protein>
<organism evidence="1 2">
    <name type="scientific">Lentinula lateritia</name>
    <dbReference type="NCBI Taxonomy" id="40482"/>
    <lineage>
        <taxon>Eukaryota</taxon>
        <taxon>Fungi</taxon>
        <taxon>Dikarya</taxon>
        <taxon>Basidiomycota</taxon>
        <taxon>Agaricomycotina</taxon>
        <taxon>Agaricomycetes</taxon>
        <taxon>Agaricomycetidae</taxon>
        <taxon>Agaricales</taxon>
        <taxon>Marasmiineae</taxon>
        <taxon>Omphalotaceae</taxon>
        <taxon>Lentinula</taxon>
    </lineage>
</organism>
<reference evidence="1" key="1">
    <citation type="submission" date="2022-08" db="EMBL/GenBank/DDBJ databases">
        <title>A Global Phylogenomic Analysis of the Shiitake Genus Lentinula.</title>
        <authorList>
            <consortium name="DOE Joint Genome Institute"/>
            <person name="Sierra-Patev S."/>
            <person name="Min B."/>
            <person name="Naranjo-Ortiz M."/>
            <person name="Looney B."/>
            <person name="Konkel Z."/>
            <person name="Slot J.C."/>
            <person name="Sakamoto Y."/>
            <person name="Steenwyk J.L."/>
            <person name="Rokas A."/>
            <person name="Carro J."/>
            <person name="Camarero S."/>
            <person name="Ferreira P."/>
            <person name="Molpeceres G."/>
            <person name="Ruiz-Duenas F.J."/>
            <person name="Serrano A."/>
            <person name="Henrissat B."/>
            <person name="Drula E."/>
            <person name="Hughes K.W."/>
            <person name="Mata J.L."/>
            <person name="Ishikawa N.K."/>
            <person name="Vargas-Isla R."/>
            <person name="Ushijima S."/>
            <person name="Smith C.A."/>
            <person name="Ahrendt S."/>
            <person name="Andreopoulos W."/>
            <person name="He G."/>
            <person name="Labutti K."/>
            <person name="Lipzen A."/>
            <person name="Ng V."/>
            <person name="Riley R."/>
            <person name="Sandor L."/>
            <person name="Barry K."/>
            <person name="Martinez A.T."/>
            <person name="Xiao Y."/>
            <person name="Gibbons J.G."/>
            <person name="Terashima K."/>
            <person name="Grigoriev I.V."/>
            <person name="Hibbett D.S."/>
        </authorList>
    </citation>
    <scope>NUCLEOTIDE SEQUENCE</scope>
    <source>
        <strain evidence="1">RHP3577 ss4</strain>
    </source>
</reference>
<name>A0ABQ8VLN7_9AGAR</name>
<evidence type="ECO:0000313" key="2">
    <source>
        <dbReference type="Proteomes" id="UP001150217"/>
    </source>
</evidence>
<evidence type="ECO:0000313" key="1">
    <source>
        <dbReference type="EMBL" id="KAJ4497285.1"/>
    </source>
</evidence>
<keyword evidence="2" id="KW-1185">Reference proteome</keyword>
<sequence length="580" mass="65325">MIIQRALRLKYLMDISAPLLCASCNSNLNHFDTPSVDPGLHESISTWLRNGFGRLSVPSERFAQISTFVADASRSLRGYDKTITEIERQLSNIKKARDNLRSCFDDAQSLISSPIRNLPLEALNEIFTWCCKPGGSDYSLCLEEGSVLCPTLRLTWVCSSWRTIIQSSPDLWSSIEVTSSQLFHSHPSYFQLFLMYLSYSRDNPLDCYYDIDLNNRLLSRNVEKAFDTLLDNSARWRRVTLVVPKRGSNDWFSYAASRLSARAALEPERLAQLALGSFPHLESIQIPRHLPWSDGLSTFFGVLSPCPRLQSYQGAIFSWAGRSIDVSHLTELAVTFLFGESIPQLVCRLPTLLSVSVEYVRLNPELTEDADEESLEIDQGELHYSSLVKLQIPNTQLSSRAWSFLRLPSLMHLQIDFSRQSIDGPFFTMLADSQCKLQTLRVRMTSSPLKEALLDFIAVHPTLVTLSVDISSVEVLRDFTEHLKLNDQGGLAPHLSSLELGCKFRPYEITRASLCPSICEMIESRCAILRSSEGNPIGISGLQALTLVLNHQHSYLIVDHFIHTHLSPLEEAGLQVDLHS</sequence>